<comment type="caution">
    <text evidence="7">The sequence shown here is derived from an EMBL/GenBank/DDBJ whole genome shotgun (WGS) entry which is preliminary data.</text>
</comment>
<gene>
    <name evidence="7" type="ORF">KR093_008191</name>
</gene>
<keyword evidence="3 4" id="KW-0175">Coiled coil</keyword>
<proteinExistence type="inferred from homology"/>
<dbReference type="Proteomes" id="UP001200034">
    <property type="component" value="Unassembled WGS sequence"/>
</dbReference>
<sequence length="592" mass="68512">MANRDVFSKILPNVKLATRLDADGREIQVERREDSDAAAKELDTFDMLVAAGYYRARIKGLSAFDKVVGGMTWCIECCDYDVDVDLLFHENLTIGQKISLVEKIVAVLIDMKCPHDLEPHQVQGLEFLAIHPVIQWLVKTSVANREERGQRLKRFAIGQFHNDYQYKSDKDNLTKIRLAAVNIKAIQELYSPKRIYERKEATSEDDALRVRLTLMEYGDIGAGANQSDDLKSASNVEPIDLELEKQLRQLTVSNGADPVAHKRIDLDPKAKSALQQHYAEFKLEMETDAQELKSQNQQKRLEAAKIALEHKIKRYTKENEQLESSVDAQKQQTAQEVEKLQKLKAELEAYKQTEANADPALLDKVRELLQQHDEMKKSEAEFKESCRTDLANLQQQIDELESFNAQDVEAQAAAIAKEQQRLQELRLHLAKRNRGIVAIERKLDAIPDRTELAQYQRRFHELHNEMSAKHLETKQYYTLYNTLNDKKRYLEKELSLLNSICEAYNEGMLSPHGREDFIRQFETIVDGVKSAQDKVRHKYNEERMRRDELNEELLGLLELQRQYAAAIKQLTRECQRCEQLQQHLKSIQKQPQ</sequence>
<evidence type="ECO:0000256" key="3">
    <source>
        <dbReference type="ARBA" id="ARBA00023054"/>
    </source>
</evidence>
<evidence type="ECO:0000256" key="1">
    <source>
        <dbReference type="ARBA" id="ARBA00007219"/>
    </source>
</evidence>
<feature type="domain" description="CCDC93 N-terminal" evidence="6">
    <location>
        <begin position="42"/>
        <end position="140"/>
    </location>
</feature>
<dbReference type="InterPro" id="IPR019159">
    <property type="entry name" value="CCDC93_CC"/>
</dbReference>
<dbReference type="PANTHER" id="PTHR16441">
    <property type="entry name" value="FIDIPIDINE"/>
    <property type="match status" value="1"/>
</dbReference>
<evidence type="ECO:0000256" key="2">
    <source>
        <dbReference type="ARBA" id="ARBA00016765"/>
    </source>
</evidence>
<dbReference type="InterPro" id="IPR039116">
    <property type="entry name" value="CCDC93"/>
</dbReference>
<dbReference type="InterPro" id="IPR048747">
    <property type="entry name" value="CCDC93_N"/>
</dbReference>
<feature type="domain" description="CCDC93 coiled-coil" evidence="5">
    <location>
        <begin position="189"/>
        <end position="582"/>
    </location>
</feature>
<comment type="similarity">
    <text evidence="1">Belongs to the CCDC93 family.</text>
</comment>
<feature type="coiled-coil region" evidence="4">
    <location>
        <begin position="532"/>
        <end position="590"/>
    </location>
</feature>
<dbReference type="Pfam" id="PF21673">
    <property type="entry name" value="CCDC93_N"/>
    <property type="match status" value="1"/>
</dbReference>
<evidence type="ECO:0000259" key="6">
    <source>
        <dbReference type="Pfam" id="PF21673"/>
    </source>
</evidence>
<feature type="coiled-coil region" evidence="4">
    <location>
        <begin position="383"/>
        <end position="428"/>
    </location>
</feature>
<name>A0AAD4PLX0_9MUSC</name>
<reference evidence="7" key="1">
    <citation type="journal article" date="2021" name="Mol. Ecol. Resour.">
        <title>Phylogenomic analyses of the genus Drosophila reveals genomic signals of climate adaptation.</title>
        <authorList>
            <person name="Li F."/>
            <person name="Rane R.V."/>
            <person name="Luria V."/>
            <person name="Xiong Z."/>
            <person name="Chen J."/>
            <person name="Li Z."/>
            <person name="Catullo R.A."/>
            <person name="Griffin P.C."/>
            <person name="Schiffer M."/>
            <person name="Pearce S."/>
            <person name="Lee S.F."/>
            <person name="McElroy K."/>
            <person name="Stocker A."/>
            <person name="Shirriffs J."/>
            <person name="Cockerell F."/>
            <person name="Coppin C."/>
            <person name="Sgro C.M."/>
            <person name="Karger A."/>
            <person name="Cain J.W."/>
            <person name="Weber J.A."/>
            <person name="Santpere G."/>
            <person name="Kirschner M.W."/>
            <person name="Hoffmann A.A."/>
            <person name="Oakeshott J.G."/>
            <person name="Zhang G."/>
        </authorList>
    </citation>
    <scope>NUCLEOTIDE SEQUENCE</scope>
    <source>
        <strain evidence="7">BGI-SZ-2011g</strain>
    </source>
</reference>
<organism evidence="7 8">
    <name type="scientific">Drosophila rubida</name>
    <dbReference type="NCBI Taxonomy" id="30044"/>
    <lineage>
        <taxon>Eukaryota</taxon>
        <taxon>Metazoa</taxon>
        <taxon>Ecdysozoa</taxon>
        <taxon>Arthropoda</taxon>
        <taxon>Hexapoda</taxon>
        <taxon>Insecta</taxon>
        <taxon>Pterygota</taxon>
        <taxon>Neoptera</taxon>
        <taxon>Endopterygota</taxon>
        <taxon>Diptera</taxon>
        <taxon>Brachycera</taxon>
        <taxon>Muscomorpha</taxon>
        <taxon>Ephydroidea</taxon>
        <taxon>Drosophilidae</taxon>
        <taxon>Drosophila</taxon>
    </lineage>
</organism>
<evidence type="ECO:0000313" key="8">
    <source>
        <dbReference type="Proteomes" id="UP001200034"/>
    </source>
</evidence>
<evidence type="ECO:0000256" key="4">
    <source>
        <dbReference type="SAM" id="Coils"/>
    </source>
</evidence>
<keyword evidence="8" id="KW-1185">Reference proteome</keyword>
<dbReference type="AlphaFoldDB" id="A0AAD4PLX0"/>
<accession>A0AAD4PLX0</accession>
<dbReference type="PANTHER" id="PTHR16441:SF0">
    <property type="entry name" value="COILED-COIL DOMAIN-CONTAINING PROTEIN 93"/>
    <property type="match status" value="1"/>
</dbReference>
<dbReference type="GO" id="GO:0006893">
    <property type="term" value="P:Golgi to plasma membrane transport"/>
    <property type="evidence" value="ECO:0007669"/>
    <property type="project" value="TreeGrafter"/>
</dbReference>
<feature type="coiled-coil region" evidence="4">
    <location>
        <begin position="282"/>
        <end position="353"/>
    </location>
</feature>
<dbReference type="EMBL" id="JAJJHW010002585">
    <property type="protein sequence ID" value="KAH8371601.1"/>
    <property type="molecule type" value="Genomic_DNA"/>
</dbReference>
<dbReference type="Pfam" id="PF09762">
    <property type="entry name" value="CCDC93_CC"/>
    <property type="match status" value="1"/>
</dbReference>
<protein>
    <recommendedName>
        <fullName evidence="2">Coiled-coil domain-containing protein 93</fullName>
    </recommendedName>
</protein>
<evidence type="ECO:0000313" key="7">
    <source>
        <dbReference type="EMBL" id="KAH8371601.1"/>
    </source>
</evidence>
<evidence type="ECO:0000259" key="5">
    <source>
        <dbReference type="Pfam" id="PF09762"/>
    </source>
</evidence>